<comment type="caution">
    <text evidence="1">The sequence shown here is derived from an EMBL/GenBank/DDBJ whole genome shotgun (WGS) entry which is preliminary data.</text>
</comment>
<accession>A0AAN9XFI7</accession>
<protein>
    <submittedName>
        <fullName evidence="1">Uncharacterized protein</fullName>
    </submittedName>
</protein>
<dbReference type="AlphaFoldDB" id="A0AAN9XFI7"/>
<dbReference type="Proteomes" id="UP001386955">
    <property type="component" value="Unassembled WGS sequence"/>
</dbReference>
<evidence type="ECO:0000313" key="1">
    <source>
        <dbReference type="EMBL" id="KAK7390252.1"/>
    </source>
</evidence>
<proteinExistence type="predicted"/>
<reference evidence="1 2" key="1">
    <citation type="submission" date="2024-01" db="EMBL/GenBank/DDBJ databases">
        <title>The genomes of 5 underutilized Papilionoideae crops provide insights into root nodulation and disease resistanc.</title>
        <authorList>
            <person name="Jiang F."/>
        </authorList>
    </citation>
    <scope>NUCLEOTIDE SEQUENCE [LARGE SCALE GENOMIC DNA]</scope>
    <source>
        <strain evidence="1">DUOXIRENSHENG_FW03</strain>
        <tissue evidence="1">Leaves</tissue>
    </source>
</reference>
<gene>
    <name evidence="1" type="ORF">VNO78_25551</name>
</gene>
<evidence type="ECO:0000313" key="2">
    <source>
        <dbReference type="Proteomes" id="UP001386955"/>
    </source>
</evidence>
<sequence length="77" mass="8951">MLLTTQLRNWPYLGTQWEPRERSLEGLTAKQRLTLPSQFSMLIMEWNPFMASFTTANNPNPTPCMSIIHSLHHVQIP</sequence>
<keyword evidence="2" id="KW-1185">Reference proteome</keyword>
<name>A0AAN9XFI7_PSOTE</name>
<organism evidence="1 2">
    <name type="scientific">Psophocarpus tetragonolobus</name>
    <name type="common">Winged bean</name>
    <name type="synonym">Dolichos tetragonolobus</name>
    <dbReference type="NCBI Taxonomy" id="3891"/>
    <lineage>
        <taxon>Eukaryota</taxon>
        <taxon>Viridiplantae</taxon>
        <taxon>Streptophyta</taxon>
        <taxon>Embryophyta</taxon>
        <taxon>Tracheophyta</taxon>
        <taxon>Spermatophyta</taxon>
        <taxon>Magnoliopsida</taxon>
        <taxon>eudicotyledons</taxon>
        <taxon>Gunneridae</taxon>
        <taxon>Pentapetalae</taxon>
        <taxon>rosids</taxon>
        <taxon>fabids</taxon>
        <taxon>Fabales</taxon>
        <taxon>Fabaceae</taxon>
        <taxon>Papilionoideae</taxon>
        <taxon>50 kb inversion clade</taxon>
        <taxon>NPAAA clade</taxon>
        <taxon>indigoferoid/millettioid clade</taxon>
        <taxon>Phaseoleae</taxon>
        <taxon>Psophocarpus</taxon>
    </lineage>
</organism>
<dbReference type="EMBL" id="JAYMYS010000006">
    <property type="protein sequence ID" value="KAK7390252.1"/>
    <property type="molecule type" value="Genomic_DNA"/>
</dbReference>